<dbReference type="AlphaFoldDB" id="A0A2V0NU56"/>
<dbReference type="Pfam" id="PF12906">
    <property type="entry name" value="RINGv"/>
    <property type="match status" value="1"/>
</dbReference>
<accession>A0A2V0NU56</accession>
<evidence type="ECO:0000313" key="6">
    <source>
        <dbReference type="EMBL" id="GBF89083.1"/>
    </source>
</evidence>
<feature type="region of interest" description="Disordered" evidence="4">
    <location>
        <begin position="67"/>
        <end position="88"/>
    </location>
</feature>
<dbReference type="Gene3D" id="3.30.40.10">
    <property type="entry name" value="Zinc/RING finger domain, C3HC4 (zinc finger)"/>
    <property type="match status" value="1"/>
</dbReference>
<dbReference type="GO" id="GO:0008270">
    <property type="term" value="F:zinc ion binding"/>
    <property type="evidence" value="ECO:0007669"/>
    <property type="project" value="UniProtKB-KW"/>
</dbReference>
<dbReference type="InterPro" id="IPR011016">
    <property type="entry name" value="Znf_RING-CH"/>
</dbReference>
<protein>
    <recommendedName>
        <fullName evidence="5">RING-CH-type domain-containing protein</fullName>
    </recommendedName>
</protein>
<organism evidence="6 7">
    <name type="scientific">Raphidocelis subcapitata</name>
    <dbReference type="NCBI Taxonomy" id="307507"/>
    <lineage>
        <taxon>Eukaryota</taxon>
        <taxon>Viridiplantae</taxon>
        <taxon>Chlorophyta</taxon>
        <taxon>core chlorophytes</taxon>
        <taxon>Chlorophyceae</taxon>
        <taxon>CS clade</taxon>
        <taxon>Sphaeropleales</taxon>
        <taxon>Selenastraceae</taxon>
        <taxon>Raphidocelis</taxon>
    </lineage>
</organism>
<proteinExistence type="predicted"/>
<feature type="domain" description="RING-CH-type" evidence="5">
    <location>
        <begin position="1"/>
        <end position="63"/>
    </location>
</feature>
<dbReference type="Proteomes" id="UP000247498">
    <property type="component" value="Unassembled WGS sequence"/>
</dbReference>
<feature type="region of interest" description="Disordered" evidence="4">
    <location>
        <begin position="180"/>
        <end position="201"/>
    </location>
</feature>
<keyword evidence="2" id="KW-0863">Zinc-finger</keyword>
<evidence type="ECO:0000256" key="2">
    <source>
        <dbReference type="ARBA" id="ARBA00022771"/>
    </source>
</evidence>
<dbReference type="SMART" id="SM00744">
    <property type="entry name" value="RINGv"/>
    <property type="match status" value="1"/>
</dbReference>
<evidence type="ECO:0000256" key="1">
    <source>
        <dbReference type="ARBA" id="ARBA00022723"/>
    </source>
</evidence>
<comment type="caution">
    <text evidence="6">The sequence shown here is derived from an EMBL/GenBank/DDBJ whole genome shotgun (WGS) entry which is preliminary data.</text>
</comment>
<keyword evidence="3" id="KW-0862">Zinc</keyword>
<feature type="compositionally biased region" description="Low complexity" evidence="4">
    <location>
        <begin position="67"/>
        <end position="78"/>
    </location>
</feature>
<name>A0A2V0NU56_9CHLO</name>
<feature type="compositionally biased region" description="Gly residues" evidence="4">
    <location>
        <begin position="180"/>
        <end position="197"/>
    </location>
</feature>
<keyword evidence="7" id="KW-1185">Reference proteome</keyword>
<dbReference type="EMBL" id="BDRX01000008">
    <property type="protein sequence ID" value="GBF89083.1"/>
    <property type="molecule type" value="Genomic_DNA"/>
</dbReference>
<evidence type="ECO:0000256" key="4">
    <source>
        <dbReference type="SAM" id="MobiDB-lite"/>
    </source>
</evidence>
<dbReference type="PROSITE" id="PS51292">
    <property type="entry name" value="ZF_RING_CH"/>
    <property type="match status" value="1"/>
</dbReference>
<evidence type="ECO:0000256" key="3">
    <source>
        <dbReference type="ARBA" id="ARBA00022833"/>
    </source>
</evidence>
<gene>
    <name evidence="6" type="ORF">Rsub_01800</name>
</gene>
<reference evidence="6 7" key="1">
    <citation type="journal article" date="2018" name="Sci. Rep.">
        <title>Raphidocelis subcapitata (=Pseudokirchneriella subcapitata) provides an insight into genome evolution and environmental adaptations in the Sphaeropleales.</title>
        <authorList>
            <person name="Suzuki S."/>
            <person name="Yamaguchi H."/>
            <person name="Nakajima N."/>
            <person name="Kawachi M."/>
        </authorList>
    </citation>
    <scope>NUCLEOTIDE SEQUENCE [LARGE SCALE GENOMIC DNA]</scope>
    <source>
        <strain evidence="6 7">NIES-35</strain>
    </source>
</reference>
<sequence length="220" mass="22672">MEEAPCCWVCLGGDREAGRGPLTSPCACPRPSHPECLARWQLRKAGTREGTHCRFCSHQLPPWTAAAPAGPASAASCAPPRPPSQAEAEADGVLAVVTIHAGGAVHEICVPAGEEGRAAFKRQVEKITGVAFDDECLEVTFEAADPFAPDDDGSTLTLQGLARFDDAVACALLRAHSDGGGGAGAGGGGGSPRGGARGARRRPRWLRRLFGACLAPLVTV</sequence>
<dbReference type="InParanoid" id="A0A2V0NU56"/>
<dbReference type="SUPFAM" id="SSF57850">
    <property type="entry name" value="RING/U-box"/>
    <property type="match status" value="1"/>
</dbReference>
<evidence type="ECO:0000259" key="5">
    <source>
        <dbReference type="PROSITE" id="PS51292"/>
    </source>
</evidence>
<evidence type="ECO:0000313" key="7">
    <source>
        <dbReference type="Proteomes" id="UP000247498"/>
    </source>
</evidence>
<dbReference type="OrthoDB" id="547705at2759"/>
<dbReference type="InterPro" id="IPR013083">
    <property type="entry name" value="Znf_RING/FYVE/PHD"/>
</dbReference>
<keyword evidence="1" id="KW-0479">Metal-binding</keyword>